<keyword evidence="4" id="KW-0294">Fucose metabolism</keyword>
<sequence length="144" mass="16130">MVAFSCCTYDGGDEEKRELDDARERGWRGKFNKTGRIIKPAAIRMNGKCPLSPLEVGMMLNSMGFDNTTTVYVAAGKIYKAERNMAPLRRLFPLLETKESLASPEELAPLYLRAIHLGWLHLITLYVFSVMCLSQHKGATSLTS</sequence>
<dbReference type="PANTHER" id="PTHR31288:SF22">
    <property type="entry name" value="O-FUCOSYLTRANSFERASE 9"/>
    <property type="match status" value="1"/>
</dbReference>
<evidence type="ECO:0000256" key="6">
    <source>
        <dbReference type="ARBA" id="ARBA00030350"/>
    </source>
</evidence>
<dbReference type="GO" id="GO:0016757">
    <property type="term" value="F:glycosyltransferase activity"/>
    <property type="evidence" value="ECO:0007669"/>
    <property type="project" value="UniProtKB-KW"/>
</dbReference>
<evidence type="ECO:0000256" key="1">
    <source>
        <dbReference type="ARBA" id="ARBA00007737"/>
    </source>
</evidence>
<keyword evidence="3" id="KW-0808">Transferase</keyword>
<reference evidence="7" key="1">
    <citation type="journal article" date="2023" name="Nat. Commun.">
        <title>Diploid and tetraploid genomes of Acorus and the evolution of monocots.</title>
        <authorList>
            <person name="Ma L."/>
            <person name="Liu K.W."/>
            <person name="Li Z."/>
            <person name="Hsiao Y.Y."/>
            <person name="Qi Y."/>
            <person name="Fu T."/>
            <person name="Tang G.D."/>
            <person name="Zhang D."/>
            <person name="Sun W.H."/>
            <person name="Liu D.K."/>
            <person name="Li Y."/>
            <person name="Chen G.Z."/>
            <person name="Liu X.D."/>
            <person name="Liao X.Y."/>
            <person name="Jiang Y.T."/>
            <person name="Yu X."/>
            <person name="Hao Y."/>
            <person name="Huang J."/>
            <person name="Zhao X.W."/>
            <person name="Ke S."/>
            <person name="Chen Y.Y."/>
            <person name="Wu W.L."/>
            <person name="Hsu J.L."/>
            <person name="Lin Y.F."/>
            <person name="Huang M.D."/>
            <person name="Li C.Y."/>
            <person name="Huang L."/>
            <person name="Wang Z.W."/>
            <person name="Zhao X."/>
            <person name="Zhong W.Y."/>
            <person name="Peng D.H."/>
            <person name="Ahmad S."/>
            <person name="Lan S."/>
            <person name="Zhang J.S."/>
            <person name="Tsai W.C."/>
            <person name="Van de Peer Y."/>
            <person name="Liu Z.J."/>
        </authorList>
    </citation>
    <scope>NUCLEOTIDE SEQUENCE</scope>
    <source>
        <strain evidence="7">SCP</strain>
    </source>
</reference>
<proteinExistence type="inferred from homology"/>
<organism evidence="7 8">
    <name type="scientific">Acorus gramineus</name>
    <name type="common">Dwarf sweet flag</name>
    <dbReference type="NCBI Taxonomy" id="55184"/>
    <lineage>
        <taxon>Eukaryota</taxon>
        <taxon>Viridiplantae</taxon>
        <taxon>Streptophyta</taxon>
        <taxon>Embryophyta</taxon>
        <taxon>Tracheophyta</taxon>
        <taxon>Spermatophyta</taxon>
        <taxon>Magnoliopsida</taxon>
        <taxon>Liliopsida</taxon>
        <taxon>Acoraceae</taxon>
        <taxon>Acorus</taxon>
    </lineage>
</organism>
<name>A0AAV9AJM8_ACOGR</name>
<comment type="caution">
    <text evidence="7">The sequence shown here is derived from an EMBL/GenBank/DDBJ whole genome shotgun (WGS) entry which is preliminary data.</text>
</comment>
<keyword evidence="8" id="KW-1185">Reference proteome</keyword>
<keyword evidence="2" id="KW-0328">Glycosyltransferase</keyword>
<dbReference type="InterPro" id="IPR019378">
    <property type="entry name" value="GDP-Fuc_O-FucTrfase"/>
</dbReference>
<dbReference type="Proteomes" id="UP001179952">
    <property type="component" value="Unassembled WGS sequence"/>
</dbReference>
<dbReference type="AlphaFoldDB" id="A0AAV9AJM8"/>
<evidence type="ECO:0000313" key="7">
    <source>
        <dbReference type="EMBL" id="KAK1264341.1"/>
    </source>
</evidence>
<dbReference type="InterPro" id="IPR024709">
    <property type="entry name" value="FucosylTrfase_pln"/>
</dbReference>
<dbReference type="GO" id="GO:0006004">
    <property type="term" value="P:fucose metabolic process"/>
    <property type="evidence" value="ECO:0007669"/>
    <property type="project" value="UniProtKB-KW"/>
</dbReference>
<dbReference type="EMBL" id="JAUJYN010000009">
    <property type="protein sequence ID" value="KAK1264341.1"/>
    <property type="molecule type" value="Genomic_DNA"/>
</dbReference>
<gene>
    <name evidence="7" type="ORF">QJS04_geneDACA021199</name>
</gene>
<protein>
    <recommendedName>
        <fullName evidence="6">O-fucosyltransferase family protein</fullName>
    </recommendedName>
</protein>
<dbReference type="Pfam" id="PF10250">
    <property type="entry name" value="O-FucT"/>
    <property type="match status" value="1"/>
</dbReference>
<accession>A0AAV9AJM8</accession>
<evidence type="ECO:0000256" key="4">
    <source>
        <dbReference type="ARBA" id="ARBA00023253"/>
    </source>
</evidence>
<keyword evidence="5" id="KW-0119">Carbohydrate metabolism</keyword>
<comment type="similarity">
    <text evidence="1">Belongs to the glycosyltransferase GT106 family.</text>
</comment>
<dbReference type="PANTHER" id="PTHR31288">
    <property type="entry name" value="O-FUCOSYLTRANSFERASE FAMILY PROTEIN"/>
    <property type="match status" value="1"/>
</dbReference>
<evidence type="ECO:0000313" key="8">
    <source>
        <dbReference type="Proteomes" id="UP001179952"/>
    </source>
</evidence>
<reference evidence="7" key="2">
    <citation type="submission" date="2023-06" db="EMBL/GenBank/DDBJ databases">
        <authorList>
            <person name="Ma L."/>
            <person name="Liu K.-W."/>
            <person name="Li Z."/>
            <person name="Hsiao Y.-Y."/>
            <person name="Qi Y."/>
            <person name="Fu T."/>
            <person name="Tang G."/>
            <person name="Zhang D."/>
            <person name="Sun W.-H."/>
            <person name="Liu D.-K."/>
            <person name="Li Y."/>
            <person name="Chen G.-Z."/>
            <person name="Liu X.-D."/>
            <person name="Liao X.-Y."/>
            <person name="Jiang Y.-T."/>
            <person name="Yu X."/>
            <person name="Hao Y."/>
            <person name="Huang J."/>
            <person name="Zhao X.-W."/>
            <person name="Ke S."/>
            <person name="Chen Y.-Y."/>
            <person name="Wu W.-L."/>
            <person name="Hsu J.-L."/>
            <person name="Lin Y.-F."/>
            <person name="Huang M.-D."/>
            <person name="Li C.-Y."/>
            <person name="Huang L."/>
            <person name="Wang Z.-W."/>
            <person name="Zhao X."/>
            <person name="Zhong W.-Y."/>
            <person name="Peng D.-H."/>
            <person name="Ahmad S."/>
            <person name="Lan S."/>
            <person name="Zhang J.-S."/>
            <person name="Tsai W.-C."/>
            <person name="Van De Peer Y."/>
            <person name="Liu Z.-J."/>
        </authorList>
    </citation>
    <scope>NUCLEOTIDE SEQUENCE</scope>
    <source>
        <strain evidence="7">SCP</strain>
        <tissue evidence="7">Leaves</tissue>
    </source>
</reference>
<evidence type="ECO:0000256" key="5">
    <source>
        <dbReference type="ARBA" id="ARBA00023277"/>
    </source>
</evidence>
<evidence type="ECO:0000256" key="2">
    <source>
        <dbReference type="ARBA" id="ARBA00022676"/>
    </source>
</evidence>
<evidence type="ECO:0000256" key="3">
    <source>
        <dbReference type="ARBA" id="ARBA00022679"/>
    </source>
</evidence>